<dbReference type="RefSeq" id="WP_255888973.1">
    <property type="nucleotide sequence ID" value="NZ_JAFMZM010000001.1"/>
</dbReference>
<keyword evidence="2" id="KW-1185">Reference proteome</keyword>
<comment type="caution">
    <text evidence="1">The sequence shown here is derived from an EMBL/GenBank/DDBJ whole genome shotgun (WGS) entry which is preliminary data.</text>
</comment>
<proteinExistence type="predicted"/>
<sequence>MPWTGASAHECYNASRSANGNAHAVNGQGLSSYDELLGVLCPAGDTIVQTAVSSHSFDTTGILVNTHALMGAGKQETGGHAIDYLPPWLSQSIGAAFGACFPG</sequence>
<dbReference type="Proteomes" id="UP001596524">
    <property type="component" value="Unassembled WGS sequence"/>
</dbReference>
<evidence type="ECO:0000313" key="1">
    <source>
        <dbReference type="EMBL" id="MFC7362606.1"/>
    </source>
</evidence>
<organism evidence="1 2">
    <name type="scientific">Nocardioides astragali</name>
    <dbReference type="NCBI Taxonomy" id="1776736"/>
    <lineage>
        <taxon>Bacteria</taxon>
        <taxon>Bacillati</taxon>
        <taxon>Actinomycetota</taxon>
        <taxon>Actinomycetes</taxon>
        <taxon>Propionibacteriales</taxon>
        <taxon>Nocardioidaceae</taxon>
        <taxon>Nocardioides</taxon>
    </lineage>
</organism>
<dbReference type="EMBL" id="JBHTCH010000025">
    <property type="protein sequence ID" value="MFC7362606.1"/>
    <property type="molecule type" value="Genomic_DNA"/>
</dbReference>
<evidence type="ECO:0000313" key="2">
    <source>
        <dbReference type="Proteomes" id="UP001596524"/>
    </source>
</evidence>
<name>A0ABW2N973_9ACTN</name>
<reference evidence="2" key="1">
    <citation type="journal article" date="2019" name="Int. J. Syst. Evol. Microbiol.">
        <title>The Global Catalogue of Microorganisms (GCM) 10K type strain sequencing project: providing services to taxonomists for standard genome sequencing and annotation.</title>
        <authorList>
            <consortium name="The Broad Institute Genomics Platform"/>
            <consortium name="The Broad Institute Genome Sequencing Center for Infectious Disease"/>
            <person name="Wu L."/>
            <person name="Ma J."/>
        </authorList>
    </citation>
    <scope>NUCLEOTIDE SEQUENCE [LARGE SCALE GENOMIC DNA]</scope>
    <source>
        <strain evidence="2">FCH27</strain>
    </source>
</reference>
<gene>
    <name evidence="1" type="ORF">ACFQO6_20220</name>
</gene>
<accession>A0ABW2N973</accession>
<protein>
    <submittedName>
        <fullName evidence="1">Uncharacterized protein</fullName>
    </submittedName>
</protein>